<dbReference type="Gene3D" id="3.40.50.300">
    <property type="entry name" value="P-loop containing nucleotide triphosphate hydrolases"/>
    <property type="match status" value="2"/>
</dbReference>
<dbReference type="NCBIfam" id="NF008453">
    <property type="entry name" value="PRK11308.1"/>
    <property type="match status" value="2"/>
</dbReference>
<dbReference type="SMART" id="SM00382">
    <property type="entry name" value="AAA"/>
    <property type="match status" value="2"/>
</dbReference>
<keyword evidence="4" id="KW-0547">Nucleotide-binding</keyword>
<evidence type="ECO:0000256" key="4">
    <source>
        <dbReference type="ARBA" id="ARBA00022741"/>
    </source>
</evidence>
<dbReference type="InterPro" id="IPR003593">
    <property type="entry name" value="AAA+_ATPase"/>
</dbReference>
<dbReference type="PROSITE" id="PS50893">
    <property type="entry name" value="ABC_TRANSPORTER_2"/>
    <property type="match status" value="2"/>
</dbReference>
<name>A0ABU1JLS9_9PROT</name>
<dbReference type="InterPro" id="IPR027417">
    <property type="entry name" value="P-loop_NTPase"/>
</dbReference>
<organism evidence="7 8">
    <name type="scientific">Inquilinus ginsengisoli</name>
    <dbReference type="NCBI Taxonomy" id="363840"/>
    <lineage>
        <taxon>Bacteria</taxon>
        <taxon>Pseudomonadati</taxon>
        <taxon>Pseudomonadota</taxon>
        <taxon>Alphaproteobacteria</taxon>
        <taxon>Rhodospirillales</taxon>
        <taxon>Rhodospirillaceae</taxon>
        <taxon>Inquilinus</taxon>
    </lineage>
</organism>
<evidence type="ECO:0000313" key="8">
    <source>
        <dbReference type="Proteomes" id="UP001262410"/>
    </source>
</evidence>
<dbReference type="NCBIfam" id="NF007739">
    <property type="entry name" value="PRK10419.1"/>
    <property type="match status" value="2"/>
</dbReference>
<dbReference type="GO" id="GO:0005524">
    <property type="term" value="F:ATP binding"/>
    <property type="evidence" value="ECO:0007669"/>
    <property type="project" value="UniProtKB-KW"/>
</dbReference>
<evidence type="ECO:0000259" key="6">
    <source>
        <dbReference type="PROSITE" id="PS50893"/>
    </source>
</evidence>
<dbReference type="InterPro" id="IPR003439">
    <property type="entry name" value="ABC_transporter-like_ATP-bd"/>
</dbReference>
<keyword evidence="5 7" id="KW-0067">ATP-binding</keyword>
<dbReference type="Pfam" id="PF00005">
    <property type="entry name" value="ABC_tran"/>
    <property type="match status" value="2"/>
</dbReference>
<dbReference type="SUPFAM" id="SSF52540">
    <property type="entry name" value="P-loop containing nucleoside triphosphate hydrolases"/>
    <property type="match status" value="2"/>
</dbReference>
<dbReference type="Proteomes" id="UP001262410">
    <property type="component" value="Unassembled WGS sequence"/>
</dbReference>
<feature type="domain" description="ABC transporter" evidence="6">
    <location>
        <begin position="304"/>
        <end position="552"/>
    </location>
</feature>
<comment type="caution">
    <text evidence="7">The sequence shown here is derived from an EMBL/GenBank/DDBJ whole genome shotgun (WGS) entry which is preliminary data.</text>
</comment>
<sequence length="582" mass="63911">MGLMTADRPATEADTAEVVLRVEGLSLDFNLRTHILHAAREVSFDLKRGRTLCLVGESGSGKSVTARALLRIVDRKGRIAGGRILLRGDGGEIDIAALTERSPELLKIRGGRIGLVFQEPMSSLSPVHTIGSQIVEALRLHRRLGKRAAREAAIDLLRQVEIPDPGRMIDRYTFEFSGGMRQRAMIAMALACNPDILIADEPTTALDVTTQAEILDLIKRLQDSRGMAMLLITHDMGLVAEIADEVAVMHYGRIVERGSADDIFHDPKHPYTRALLNATVKLEQNRRALAKPAAAEPSEASPVLSLRNVSKVYGRGDHAVRAVDDVSLDLFPGENLGIVGESGSGKTTLGRLILRTIEPSAGRITYVDGAGRPVEVTALGKPGLRAFHRDVRLVFQDPFASLNPRMTVKQIIGDPLYVSRTARGAELTKRVGELMELVGLDPLAMERYPHAFSGGQRQRIGIARALALDPRIVIADEATAALDVSIRAQILDLLLDLQRRLRLSFVFISHDISVVRYFCDRVAVMHRGRLVEMGPAEEICTAPREPYTRSLISAVPSPDPRRKRMMHRTRFVPQEALAGKTS</sequence>
<proteinExistence type="inferred from homology"/>
<evidence type="ECO:0000256" key="5">
    <source>
        <dbReference type="ARBA" id="ARBA00022840"/>
    </source>
</evidence>
<accession>A0ABU1JLS9</accession>
<evidence type="ECO:0000256" key="3">
    <source>
        <dbReference type="ARBA" id="ARBA00022448"/>
    </source>
</evidence>
<reference evidence="7 8" key="1">
    <citation type="submission" date="2023-07" db="EMBL/GenBank/DDBJ databases">
        <title>Sorghum-associated microbial communities from plants grown in Nebraska, USA.</title>
        <authorList>
            <person name="Schachtman D."/>
        </authorList>
    </citation>
    <scope>NUCLEOTIDE SEQUENCE [LARGE SCALE GENOMIC DNA]</scope>
    <source>
        <strain evidence="7 8">584</strain>
    </source>
</reference>
<protein>
    <submittedName>
        <fullName evidence="7">Peptide/nickel transport system ATP-binding protein</fullName>
    </submittedName>
</protein>
<dbReference type="PANTHER" id="PTHR43776">
    <property type="entry name" value="TRANSPORT ATP-BINDING PROTEIN"/>
    <property type="match status" value="1"/>
</dbReference>
<dbReference type="RefSeq" id="WP_309793863.1">
    <property type="nucleotide sequence ID" value="NZ_JAVDPW010000003.1"/>
</dbReference>
<evidence type="ECO:0000313" key="7">
    <source>
        <dbReference type="EMBL" id="MDR6289581.1"/>
    </source>
</evidence>
<gene>
    <name evidence="7" type="ORF">E9232_002096</name>
</gene>
<dbReference type="InterPro" id="IPR013563">
    <property type="entry name" value="Oligopep_ABC_C"/>
</dbReference>
<dbReference type="InterPro" id="IPR050319">
    <property type="entry name" value="ABC_transp_ATP-bind"/>
</dbReference>
<evidence type="ECO:0000256" key="2">
    <source>
        <dbReference type="ARBA" id="ARBA00005417"/>
    </source>
</evidence>
<comment type="subcellular location">
    <subcellularLocation>
        <location evidence="1">Cell inner membrane</location>
        <topology evidence="1">Peripheral membrane protein</topology>
    </subcellularLocation>
</comment>
<dbReference type="Pfam" id="PF08352">
    <property type="entry name" value="oligo_HPY"/>
    <property type="match status" value="2"/>
</dbReference>
<dbReference type="PROSITE" id="PS00211">
    <property type="entry name" value="ABC_TRANSPORTER_1"/>
    <property type="match status" value="2"/>
</dbReference>
<feature type="domain" description="ABC transporter" evidence="6">
    <location>
        <begin position="20"/>
        <end position="276"/>
    </location>
</feature>
<dbReference type="CDD" id="cd03257">
    <property type="entry name" value="ABC_NikE_OppD_transporters"/>
    <property type="match status" value="2"/>
</dbReference>
<comment type="similarity">
    <text evidence="2">Belongs to the ABC transporter superfamily.</text>
</comment>
<keyword evidence="3" id="KW-0813">Transport</keyword>
<keyword evidence="8" id="KW-1185">Reference proteome</keyword>
<dbReference type="EMBL" id="JAVDPW010000003">
    <property type="protein sequence ID" value="MDR6289581.1"/>
    <property type="molecule type" value="Genomic_DNA"/>
</dbReference>
<dbReference type="PANTHER" id="PTHR43776:SF7">
    <property type="entry name" value="D,D-DIPEPTIDE TRANSPORT ATP-BINDING PROTEIN DDPF-RELATED"/>
    <property type="match status" value="1"/>
</dbReference>
<evidence type="ECO:0000256" key="1">
    <source>
        <dbReference type="ARBA" id="ARBA00004417"/>
    </source>
</evidence>
<dbReference type="InterPro" id="IPR017871">
    <property type="entry name" value="ABC_transporter-like_CS"/>
</dbReference>